<evidence type="ECO:0000256" key="6">
    <source>
        <dbReference type="ARBA" id="ARBA00022691"/>
    </source>
</evidence>
<dbReference type="GO" id="GO:0030788">
    <property type="term" value="F:precorrin-2 C20-methyltransferase activity"/>
    <property type="evidence" value="ECO:0007669"/>
    <property type="project" value="InterPro"/>
</dbReference>
<dbReference type="NCBIfam" id="TIGR01467">
    <property type="entry name" value="cobI_cbiL"/>
    <property type="match status" value="1"/>
</dbReference>
<dbReference type="PANTHER" id="PTHR43467">
    <property type="entry name" value="COBALT-PRECORRIN-2 C(20)-METHYLTRANSFERASE"/>
    <property type="match status" value="1"/>
</dbReference>
<comment type="similarity">
    <text evidence="2 7">Belongs to the precorrin methyltransferase family.</text>
</comment>
<dbReference type="EMBL" id="CP045483">
    <property type="protein sequence ID" value="QGR19147.1"/>
    <property type="molecule type" value="Genomic_DNA"/>
</dbReference>
<evidence type="ECO:0000256" key="1">
    <source>
        <dbReference type="ARBA" id="ARBA00004953"/>
    </source>
</evidence>
<evidence type="ECO:0000256" key="2">
    <source>
        <dbReference type="ARBA" id="ARBA00005879"/>
    </source>
</evidence>
<dbReference type="PIRSF" id="PIRSF036427">
    <property type="entry name" value="Precrrn-2_mtase"/>
    <property type="match status" value="1"/>
</dbReference>
<dbReference type="EC" id="2.1.1.151" evidence="9"/>
<dbReference type="OrthoDB" id="23546at2157"/>
<keyword evidence="6" id="KW-0949">S-adenosyl-L-methionine</keyword>
<protein>
    <submittedName>
        <fullName evidence="9">Cobalt-factor II C(20)-methyltransferase</fullName>
        <ecNumber evidence="9">2.1.1.151</ecNumber>
    </submittedName>
</protein>
<dbReference type="GO" id="GO:0009236">
    <property type="term" value="P:cobalamin biosynthetic process"/>
    <property type="evidence" value="ECO:0007669"/>
    <property type="project" value="UniProtKB-UniRule"/>
</dbReference>
<proteinExistence type="inferred from homology"/>
<dbReference type="InterPro" id="IPR006364">
    <property type="entry name" value="CobI/CbiL/CobIJ_dom"/>
</dbReference>
<dbReference type="InterPro" id="IPR003043">
    <property type="entry name" value="Uropor_MeTrfase_CS"/>
</dbReference>
<keyword evidence="10" id="KW-1185">Reference proteome</keyword>
<dbReference type="PANTHER" id="PTHR43467:SF2">
    <property type="entry name" value="COBALT-PRECORRIN-2 C(20)-METHYLTRANSFERASE"/>
    <property type="match status" value="1"/>
</dbReference>
<dbReference type="NCBIfam" id="NF004062">
    <property type="entry name" value="PRK05576.1-5"/>
    <property type="match status" value="1"/>
</dbReference>
<sequence length="226" mass="24694">MTKELFVIGLGPGDPELVTIKASKILSLSKVVFVPYSTTTNRSLALSVISPYISQTAKVVPLGFPMGKEVDEGSLRKIGEDICNNVEDGVNSFVTLGDPSLYSTYYRVSKFINCIDRIDLIPGVSSIAACANKGKLPIALGNEGIAIIPADRLDLISQANGKFDTIIVLKANVNLRDITALLESQYKLIYARRCYLEGEKIIPWDPSISDKDYFSMIIGVKKRENG</sequence>
<keyword evidence="3" id="KW-0169">Cobalamin biosynthesis</keyword>
<keyword evidence="5 9" id="KW-0808">Transferase</keyword>
<dbReference type="InterPro" id="IPR012382">
    <property type="entry name" value="CobI/CbiL"/>
</dbReference>
<evidence type="ECO:0000256" key="3">
    <source>
        <dbReference type="ARBA" id="ARBA00022573"/>
    </source>
</evidence>
<dbReference type="Gene3D" id="3.40.1010.10">
    <property type="entry name" value="Cobalt-precorrin-4 Transmethylase, Domain 1"/>
    <property type="match status" value="1"/>
</dbReference>
<evidence type="ECO:0000313" key="10">
    <source>
        <dbReference type="Proteomes" id="UP000423396"/>
    </source>
</evidence>
<dbReference type="GO" id="GO:0043781">
    <property type="term" value="F:cobalt-factor II C20-methyltransferase activity"/>
    <property type="evidence" value="ECO:0007669"/>
    <property type="project" value="UniProtKB-EC"/>
</dbReference>
<evidence type="ECO:0000256" key="5">
    <source>
        <dbReference type="ARBA" id="ARBA00022679"/>
    </source>
</evidence>
<dbReference type="Gene3D" id="3.30.950.10">
    <property type="entry name" value="Methyltransferase, Cobalt-precorrin-4 Transmethylase, Domain 2"/>
    <property type="match status" value="1"/>
</dbReference>
<dbReference type="InterPro" id="IPR014777">
    <property type="entry name" value="4pyrrole_Mease_sub1"/>
</dbReference>
<name>A0A650CNS5_9CREN</name>
<dbReference type="KEGG" id="sazo:D1868_03585"/>
<evidence type="ECO:0000313" key="9">
    <source>
        <dbReference type="EMBL" id="QGR19147.1"/>
    </source>
</evidence>
<dbReference type="AlphaFoldDB" id="A0A650CNS5"/>
<dbReference type="SUPFAM" id="SSF53790">
    <property type="entry name" value="Tetrapyrrole methylase"/>
    <property type="match status" value="1"/>
</dbReference>
<dbReference type="Pfam" id="PF00590">
    <property type="entry name" value="TP_methylase"/>
    <property type="match status" value="1"/>
</dbReference>
<reference evidence="9 10" key="1">
    <citation type="submission" date="2019-10" db="EMBL/GenBank/DDBJ databases">
        <title>Genome Sequences from Six Type Strain Members of the Archaeal Family Sulfolobaceae: Acidianus ambivalens, Acidianus infernus, Metallosphaera prunae, Stygiolobus azoricus, Sulfolobus metallicus, and Sulfurisphaera ohwakuensis.</title>
        <authorList>
            <person name="Counts J.A."/>
            <person name="Kelly R.M."/>
        </authorList>
    </citation>
    <scope>NUCLEOTIDE SEQUENCE [LARGE SCALE GENOMIC DNA]</scope>
    <source>
        <strain evidence="9 10">FC6</strain>
    </source>
</reference>
<dbReference type="RefSeq" id="WP_156005633.1">
    <property type="nucleotide sequence ID" value="NZ_CP045483.1"/>
</dbReference>
<dbReference type="InterPro" id="IPR035996">
    <property type="entry name" value="4pyrrol_Methylase_sf"/>
</dbReference>
<dbReference type="UniPathway" id="UPA00148"/>
<dbReference type="GO" id="GO:0032259">
    <property type="term" value="P:methylation"/>
    <property type="evidence" value="ECO:0007669"/>
    <property type="project" value="UniProtKB-KW"/>
</dbReference>
<evidence type="ECO:0000256" key="7">
    <source>
        <dbReference type="PIRNR" id="PIRNR036427"/>
    </source>
</evidence>
<organism evidence="9 10">
    <name type="scientific">Stygiolobus azoricus</name>
    <dbReference type="NCBI Taxonomy" id="41675"/>
    <lineage>
        <taxon>Archaea</taxon>
        <taxon>Thermoproteota</taxon>
        <taxon>Thermoprotei</taxon>
        <taxon>Sulfolobales</taxon>
        <taxon>Sulfolobaceae</taxon>
        <taxon>Stygiolobus</taxon>
    </lineage>
</organism>
<dbReference type="CDD" id="cd11645">
    <property type="entry name" value="Precorrin_2_C20_MT"/>
    <property type="match status" value="1"/>
</dbReference>
<dbReference type="Proteomes" id="UP000423396">
    <property type="component" value="Chromosome"/>
</dbReference>
<dbReference type="InterPro" id="IPR014776">
    <property type="entry name" value="4pyrrole_Mease_sub2"/>
</dbReference>
<feature type="domain" description="Tetrapyrrole methylase" evidence="8">
    <location>
        <begin position="5"/>
        <end position="202"/>
    </location>
</feature>
<evidence type="ECO:0000259" key="8">
    <source>
        <dbReference type="Pfam" id="PF00590"/>
    </source>
</evidence>
<dbReference type="PROSITE" id="PS00839">
    <property type="entry name" value="SUMT_1"/>
    <property type="match status" value="1"/>
</dbReference>
<evidence type="ECO:0000256" key="4">
    <source>
        <dbReference type="ARBA" id="ARBA00022603"/>
    </source>
</evidence>
<keyword evidence="4 9" id="KW-0489">Methyltransferase</keyword>
<gene>
    <name evidence="9" type="ORF">D1868_03585</name>
</gene>
<comment type="pathway">
    <text evidence="1">Cofactor biosynthesis; adenosylcobalamin biosynthesis.</text>
</comment>
<dbReference type="InterPro" id="IPR000878">
    <property type="entry name" value="4pyrrol_Mease"/>
</dbReference>
<dbReference type="GeneID" id="42798124"/>
<accession>A0A650CNS5</accession>